<reference evidence="1" key="1">
    <citation type="submission" date="2020-11" db="EMBL/GenBank/DDBJ databases">
        <authorList>
            <person name="Whitehead M."/>
        </authorList>
    </citation>
    <scope>NUCLEOTIDE SEQUENCE</scope>
    <source>
        <strain evidence="1">EGII</strain>
    </source>
</reference>
<gene>
    <name evidence="1" type="ORF">CCAP1982_LOCUS2101</name>
</gene>
<name>A0A811U513_CERCA</name>
<proteinExistence type="predicted"/>
<protein>
    <submittedName>
        <fullName evidence="1">(Mediterranean fruit fly) hypothetical protein</fullName>
    </submittedName>
</protein>
<sequence length="59" mass="6821">MVERLLNGSLADCSGLVGCWWLGRRRPQRRAGRPKALQKKVAQVMPTLTQMYLRYLSEM</sequence>
<keyword evidence="2" id="KW-1185">Reference proteome</keyword>
<evidence type="ECO:0000313" key="2">
    <source>
        <dbReference type="Proteomes" id="UP000606786"/>
    </source>
</evidence>
<dbReference type="AlphaFoldDB" id="A0A811U513"/>
<comment type="caution">
    <text evidence="1">The sequence shown here is derived from an EMBL/GenBank/DDBJ whole genome shotgun (WGS) entry which is preliminary data.</text>
</comment>
<organism evidence="1 2">
    <name type="scientific">Ceratitis capitata</name>
    <name type="common">Mediterranean fruit fly</name>
    <name type="synonym">Tephritis capitata</name>
    <dbReference type="NCBI Taxonomy" id="7213"/>
    <lineage>
        <taxon>Eukaryota</taxon>
        <taxon>Metazoa</taxon>
        <taxon>Ecdysozoa</taxon>
        <taxon>Arthropoda</taxon>
        <taxon>Hexapoda</taxon>
        <taxon>Insecta</taxon>
        <taxon>Pterygota</taxon>
        <taxon>Neoptera</taxon>
        <taxon>Endopterygota</taxon>
        <taxon>Diptera</taxon>
        <taxon>Brachycera</taxon>
        <taxon>Muscomorpha</taxon>
        <taxon>Tephritoidea</taxon>
        <taxon>Tephritidae</taxon>
        <taxon>Ceratitis</taxon>
        <taxon>Ceratitis</taxon>
    </lineage>
</organism>
<dbReference type="Proteomes" id="UP000606786">
    <property type="component" value="Unassembled WGS sequence"/>
</dbReference>
<evidence type="ECO:0000313" key="1">
    <source>
        <dbReference type="EMBL" id="CAD6993286.1"/>
    </source>
</evidence>
<dbReference type="EMBL" id="CAJHJT010000001">
    <property type="protein sequence ID" value="CAD6993286.1"/>
    <property type="molecule type" value="Genomic_DNA"/>
</dbReference>
<accession>A0A811U513</accession>